<dbReference type="GO" id="GO:0007165">
    <property type="term" value="P:signal transduction"/>
    <property type="evidence" value="ECO:0007669"/>
    <property type="project" value="UniProtKB-KW"/>
</dbReference>
<evidence type="ECO:0000313" key="5">
    <source>
        <dbReference type="Proteomes" id="UP000471435"/>
    </source>
</evidence>
<dbReference type="Proteomes" id="UP000471435">
    <property type="component" value="Unassembled WGS sequence"/>
</dbReference>
<dbReference type="SMART" id="SM00283">
    <property type="entry name" value="MA"/>
    <property type="match status" value="1"/>
</dbReference>
<dbReference type="PROSITE" id="PS50111">
    <property type="entry name" value="CHEMOTAXIS_TRANSDUC_2"/>
    <property type="match status" value="1"/>
</dbReference>
<protein>
    <submittedName>
        <fullName evidence="4">Chemotaxis protein</fullName>
    </submittedName>
</protein>
<gene>
    <name evidence="4" type="ORF">GRI43_04535</name>
</gene>
<dbReference type="Gene3D" id="1.10.287.950">
    <property type="entry name" value="Methyl-accepting chemotaxis protein"/>
    <property type="match status" value="1"/>
</dbReference>
<dbReference type="OrthoDB" id="5292010at2"/>
<proteinExistence type="predicted"/>
<dbReference type="GO" id="GO:0016020">
    <property type="term" value="C:membrane"/>
    <property type="evidence" value="ECO:0007669"/>
    <property type="project" value="InterPro"/>
</dbReference>
<sequence length="468" mass="51466">MEHAKIEVPNSAIIESIPQRCGQVVDYCADVGGLVHAVKRTSTQLRQEHTALRDTVATLELDQVKVRDASDEARLLSEKAIERLGEGNEQIRGALDRISSLIELVSALSQHVTGFAAAMDQVRKSSKDINRIAETTSILALNATIEAMRAGERGKTFAVVADEVKTLAQDTRLATDEIVRTVDALEIEATAVVGQIEGGAGESEKARASVSQIEETLGSVTDLVEEVDRQNDQIARSTATISSHVDSVQNVLRGFEETSVSNDGQLERAHSRLKDLEAMANTMFDNVVHAGLASADQHIAELALDGAKQAEALVLKAIEAGELDEAALFDDNYLPIAGSNPPRFRTRFTDWAHEHWRPILDAVTGKRPEILFALPNDLNGYLPTHITAQSKAPTGDVRHDELYCFNGRMIEKSDAWETMSGSDYAMYSYRQPRADGKFWLMRCATVPITVNGRRWGNFVVGYREDLRK</sequence>
<dbReference type="PANTHER" id="PTHR32089">
    <property type="entry name" value="METHYL-ACCEPTING CHEMOTAXIS PROTEIN MCPB"/>
    <property type="match status" value="1"/>
</dbReference>
<dbReference type="PANTHER" id="PTHR32089:SF112">
    <property type="entry name" value="LYSOZYME-LIKE PROTEIN-RELATED"/>
    <property type="match status" value="1"/>
</dbReference>
<dbReference type="EMBL" id="WTYP01000001">
    <property type="protein sequence ID" value="MXP46662.1"/>
    <property type="molecule type" value="Genomic_DNA"/>
</dbReference>
<evidence type="ECO:0000256" key="1">
    <source>
        <dbReference type="ARBA" id="ARBA00023224"/>
    </source>
</evidence>
<reference evidence="4 5" key="1">
    <citation type="submission" date="2019-12" db="EMBL/GenBank/DDBJ databases">
        <title>Genomic-based taxomic classification of the family Erythrobacteraceae.</title>
        <authorList>
            <person name="Xu L."/>
        </authorList>
    </citation>
    <scope>NUCLEOTIDE SEQUENCE [LARGE SCALE GENOMIC DNA]</scope>
    <source>
        <strain evidence="4 5">SW-109</strain>
    </source>
</reference>
<keyword evidence="1 2" id="KW-0807">Transducer</keyword>
<name>A0A6I4V3X1_9SPHN</name>
<dbReference type="SUPFAM" id="SSF58104">
    <property type="entry name" value="Methyl-accepting chemotaxis protein (MCP) signaling domain"/>
    <property type="match status" value="1"/>
</dbReference>
<dbReference type="InterPro" id="IPR004089">
    <property type="entry name" value="MCPsignal_dom"/>
</dbReference>
<organism evidence="4 5">
    <name type="scientific">Pontixanthobacter luteolus</name>
    <dbReference type="NCBI Taxonomy" id="295089"/>
    <lineage>
        <taxon>Bacteria</taxon>
        <taxon>Pseudomonadati</taxon>
        <taxon>Pseudomonadota</taxon>
        <taxon>Alphaproteobacteria</taxon>
        <taxon>Sphingomonadales</taxon>
        <taxon>Erythrobacteraceae</taxon>
        <taxon>Pontixanthobacter</taxon>
    </lineage>
</organism>
<evidence type="ECO:0000313" key="4">
    <source>
        <dbReference type="EMBL" id="MXP46662.1"/>
    </source>
</evidence>
<accession>A0A6I4V3X1</accession>
<evidence type="ECO:0000259" key="3">
    <source>
        <dbReference type="PROSITE" id="PS50111"/>
    </source>
</evidence>
<keyword evidence="5" id="KW-1185">Reference proteome</keyword>
<dbReference type="RefSeq" id="WP_160729870.1">
    <property type="nucleotide sequence ID" value="NZ_WTYP01000001.1"/>
</dbReference>
<feature type="domain" description="Methyl-accepting transducer" evidence="3">
    <location>
        <begin position="23"/>
        <end position="256"/>
    </location>
</feature>
<dbReference type="AlphaFoldDB" id="A0A6I4V3X1"/>
<comment type="caution">
    <text evidence="4">The sequence shown here is derived from an EMBL/GenBank/DDBJ whole genome shotgun (WGS) entry which is preliminary data.</text>
</comment>
<dbReference type="Pfam" id="PF00015">
    <property type="entry name" value="MCPsignal"/>
    <property type="match status" value="1"/>
</dbReference>
<evidence type="ECO:0000256" key="2">
    <source>
        <dbReference type="PROSITE-ProRule" id="PRU00284"/>
    </source>
</evidence>